<organism evidence="3 4">
    <name type="scientific">Caballeronia calidae</name>
    <dbReference type="NCBI Taxonomy" id="1777139"/>
    <lineage>
        <taxon>Bacteria</taxon>
        <taxon>Pseudomonadati</taxon>
        <taxon>Pseudomonadota</taxon>
        <taxon>Betaproteobacteria</taxon>
        <taxon>Burkholderiales</taxon>
        <taxon>Burkholderiaceae</taxon>
        <taxon>Caballeronia</taxon>
    </lineage>
</organism>
<dbReference type="EMBL" id="FCOX02000107">
    <property type="protein sequence ID" value="SAL06240.1"/>
    <property type="molecule type" value="Genomic_DNA"/>
</dbReference>
<reference evidence="3" key="1">
    <citation type="submission" date="2016-01" db="EMBL/GenBank/DDBJ databases">
        <authorList>
            <person name="Peeters C."/>
        </authorList>
    </citation>
    <scope>NUCLEOTIDE SEQUENCE</scope>
    <source>
        <strain evidence="3">LMG 29321</strain>
    </source>
</reference>
<protein>
    <submittedName>
        <fullName evidence="3">Spore coat U domain-containing protein</fullName>
    </submittedName>
</protein>
<evidence type="ECO:0000259" key="2">
    <source>
        <dbReference type="Pfam" id="PF05229"/>
    </source>
</evidence>
<dbReference type="Proteomes" id="UP000071859">
    <property type="component" value="Unassembled WGS sequence"/>
</dbReference>
<dbReference type="RefSeq" id="WP_198399439.1">
    <property type="nucleotide sequence ID" value="NZ_FCOX02000107.1"/>
</dbReference>
<keyword evidence="4" id="KW-1185">Reference proteome</keyword>
<accession>A0A158EHR5</accession>
<feature type="domain" description="Spore coat protein U/FanG" evidence="2">
    <location>
        <begin position="39"/>
        <end position="170"/>
    </location>
</feature>
<evidence type="ECO:0000313" key="3">
    <source>
        <dbReference type="EMBL" id="SAL06240.1"/>
    </source>
</evidence>
<dbReference type="InterPro" id="IPR053167">
    <property type="entry name" value="Spore_coat_component"/>
</dbReference>
<dbReference type="InterPro" id="IPR007893">
    <property type="entry name" value="Spore_coat_U/FanG"/>
</dbReference>
<name>A0A158EHR5_9BURK</name>
<keyword evidence="1" id="KW-0732">Signal</keyword>
<gene>
    <name evidence="3" type="ORF">AWB78_07957</name>
</gene>
<dbReference type="PANTHER" id="PTHR37089">
    <property type="entry name" value="PROTEIN U-RELATED"/>
    <property type="match status" value="1"/>
</dbReference>
<feature type="signal peptide" evidence="1">
    <location>
        <begin position="1"/>
        <end position="36"/>
    </location>
</feature>
<proteinExistence type="predicted"/>
<dbReference type="PANTHER" id="PTHR37089:SF3">
    <property type="entry name" value="EXPORTED PROTEIN"/>
    <property type="match status" value="1"/>
</dbReference>
<comment type="caution">
    <text evidence="3">The sequence shown here is derived from an EMBL/GenBank/DDBJ whole genome shotgun (WGS) entry which is preliminary data.</text>
</comment>
<dbReference type="AlphaFoldDB" id="A0A158EHR5"/>
<evidence type="ECO:0000256" key="1">
    <source>
        <dbReference type="SAM" id="SignalP"/>
    </source>
</evidence>
<feature type="domain" description="Spore coat protein U/FanG" evidence="2">
    <location>
        <begin position="215"/>
        <end position="343"/>
    </location>
</feature>
<feature type="chain" id="PRO_5007625191" evidence="1">
    <location>
        <begin position="37"/>
        <end position="347"/>
    </location>
</feature>
<dbReference type="Pfam" id="PF05229">
    <property type="entry name" value="SCPU"/>
    <property type="match status" value="2"/>
</dbReference>
<sequence>MILSLQSCRRLRRALVLICLYLAAFSAGMTASSAQAQVTSVNCYVTGSTYFDFGAVNLFSGNLDNVMSLSYTCGANASPSGVAYVRLCVDLESGTGGNSFSPRLMNASGSSLTLKYNFFADAARTIVIGSDNSGNFSPLSTTISIPVSQYYAATSGTINLYTRIFGGQGVNLSSPYLNYNSNFPGSQSELKYAWSSSTTPQNCTSSGTSHVHLDLQVQAHIQSGCFISTTTDLDFGQTSGVIASNKDQSSYITIACSGNSAWQVSLNNGAHYANGMRNMAGPGGSLISYQLYRDQARTQVWGSTLNTNTVSGSGGASTQLTVYGRVPPQNAPPAGAYSDSIIVNLTY</sequence>
<dbReference type="SMART" id="SM00972">
    <property type="entry name" value="SCPU"/>
    <property type="match status" value="2"/>
</dbReference>
<evidence type="ECO:0000313" key="4">
    <source>
        <dbReference type="Proteomes" id="UP000071859"/>
    </source>
</evidence>